<keyword evidence="4" id="KW-0067">ATP-binding</keyword>
<dbReference type="RefSeq" id="WP_175471946.1">
    <property type="nucleotide sequence ID" value="NZ_CP013652.1"/>
</dbReference>
<keyword evidence="5" id="KW-0029">Amino-acid transport</keyword>
<dbReference type="EMBL" id="CP013652">
    <property type="protein sequence ID" value="ALS25189.1"/>
    <property type="molecule type" value="Genomic_DNA"/>
</dbReference>
<evidence type="ECO:0000256" key="3">
    <source>
        <dbReference type="ARBA" id="ARBA00022741"/>
    </source>
</evidence>
<dbReference type="AlphaFoldDB" id="A0A0U2WCI7"/>
<dbReference type="PANTHER" id="PTHR43820">
    <property type="entry name" value="HIGH-AFFINITY BRANCHED-CHAIN AMINO ACID TRANSPORT ATP-BINDING PROTEIN LIVF"/>
    <property type="match status" value="1"/>
</dbReference>
<dbReference type="InterPro" id="IPR003439">
    <property type="entry name" value="ABC_transporter-like_ATP-bd"/>
</dbReference>
<dbReference type="SMART" id="SM00382">
    <property type="entry name" value="AAA"/>
    <property type="match status" value="1"/>
</dbReference>
<dbReference type="PROSITE" id="PS00211">
    <property type="entry name" value="ABC_TRANSPORTER_1"/>
    <property type="match status" value="1"/>
</dbReference>
<name>A0A0U2WCI7_9BACL</name>
<dbReference type="STRING" id="162209.IJ22_49270"/>
<evidence type="ECO:0000256" key="2">
    <source>
        <dbReference type="ARBA" id="ARBA00022448"/>
    </source>
</evidence>
<keyword evidence="3" id="KW-0547">Nucleotide-binding</keyword>
<keyword evidence="2" id="KW-0813">Transport</keyword>
<evidence type="ECO:0000313" key="6">
    <source>
        <dbReference type="EMBL" id="ALS25189.1"/>
    </source>
</evidence>
<dbReference type="InterPro" id="IPR017871">
    <property type="entry name" value="ABC_transporter-like_CS"/>
</dbReference>
<dbReference type="GO" id="GO:0015807">
    <property type="term" value="P:L-amino acid transport"/>
    <property type="evidence" value="ECO:0007669"/>
    <property type="project" value="TreeGrafter"/>
</dbReference>
<evidence type="ECO:0000256" key="4">
    <source>
        <dbReference type="ARBA" id="ARBA00022840"/>
    </source>
</evidence>
<accession>A0A0U2WCI7</accession>
<keyword evidence="7" id="KW-1185">Reference proteome</keyword>
<dbReference type="InterPro" id="IPR052156">
    <property type="entry name" value="BCAA_Transport_ATP-bd_LivF"/>
</dbReference>
<dbReference type="CDD" id="cd03224">
    <property type="entry name" value="ABC_TM1139_LivF_branched"/>
    <property type="match status" value="1"/>
</dbReference>
<comment type="similarity">
    <text evidence="1">Belongs to the ABC transporter superfamily.</text>
</comment>
<reference evidence="6 7" key="2">
    <citation type="journal article" date="2016" name="Genome Announc.">
        <title>Complete Genome Sequences of Two Interactive Moderate Thermophiles, Paenibacillus napthalenovorans 32O-Y and Paenibacillus sp. 32O-W.</title>
        <authorList>
            <person name="Butler R.R.III."/>
            <person name="Wang J."/>
            <person name="Stark B.C."/>
            <person name="Pombert J.F."/>
        </authorList>
    </citation>
    <scope>NUCLEOTIDE SEQUENCE [LARGE SCALE GENOMIC DNA]</scope>
    <source>
        <strain evidence="6 7">32O-Y</strain>
    </source>
</reference>
<dbReference type="PANTHER" id="PTHR43820:SF4">
    <property type="entry name" value="HIGH-AFFINITY BRANCHED-CHAIN AMINO ACID TRANSPORT ATP-BINDING PROTEIN LIVF"/>
    <property type="match status" value="1"/>
</dbReference>
<evidence type="ECO:0000313" key="7">
    <source>
        <dbReference type="Proteomes" id="UP000061660"/>
    </source>
</evidence>
<dbReference type="InterPro" id="IPR027417">
    <property type="entry name" value="P-loop_NTPase"/>
</dbReference>
<dbReference type="PROSITE" id="PS50893">
    <property type="entry name" value="ABC_TRANSPORTER_2"/>
    <property type="match status" value="1"/>
</dbReference>
<dbReference type="Gene3D" id="3.40.50.300">
    <property type="entry name" value="P-loop containing nucleotide triphosphate hydrolases"/>
    <property type="match status" value="1"/>
</dbReference>
<dbReference type="KEGG" id="pnp:IJ22_49270"/>
<dbReference type="Proteomes" id="UP000061660">
    <property type="component" value="Chromosome"/>
</dbReference>
<evidence type="ECO:0000256" key="1">
    <source>
        <dbReference type="ARBA" id="ARBA00005417"/>
    </source>
</evidence>
<dbReference type="GO" id="GO:0015658">
    <property type="term" value="F:branched-chain amino acid transmembrane transporter activity"/>
    <property type="evidence" value="ECO:0007669"/>
    <property type="project" value="TreeGrafter"/>
</dbReference>
<proteinExistence type="inferred from homology"/>
<dbReference type="InterPro" id="IPR003593">
    <property type="entry name" value="AAA+_ATPase"/>
</dbReference>
<organism evidence="6 7">
    <name type="scientific">Paenibacillus naphthalenovorans</name>
    <dbReference type="NCBI Taxonomy" id="162209"/>
    <lineage>
        <taxon>Bacteria</taxon>
        <taxon>Bacillati</taxon>
        <taxon>Bacillota</taxon>
        <taxon>Bacilli</taxon>
        <taxon>Bacillales</taxon>
        <taxon>Paenibacillaceae</taxon>
        <taxon>Paenibacillus</taxon>
    </lineage>
</organism>
<evidence type="ECO:0000256" key="5">
    <source>
        <dbReference type="ARBA" id="ARBA00022970"/>
    </source>
</evidence>
<dbReference type="PATRIC" id="fig|162209.4.peg.5205"/>
<gene>
    <name evidence="6" type="ORF">IJ22_49270</name>
</gene>
<dbReference type="GO" id="GO:0005524">
    <property type="term" value="F:ATP binding"/>
    <property type="evidence" value="ECO:0007669"/>
    <property type="project" value="UniProtKB-KW"/>
</dbReference>
<reference evidence="7" key="1">
    <citation type="submission" date="2015-12" db="EMBL/GenBank/DDBJ databases">
        <title>Complete genome sequences of two moderately thermophilic Paenibacillus species.</title>
        <authorList>
            <person name="Butler R.III."/>
            <person name="Wang J."/>
            <person name="Stark B.C."/>
            <person name="Pombert J.-F."/>
        </authorList>
    </citation>
    <scope>NUCLEOTIDE SEQUENCE [LARGE SCALE GENOMIC DNA]</scope>
    <source>
        <strain evidence="7">32O-Y</strain>
    </source>
</reference>
<protein>
    <submittedName>
        <fullName evidence="6">Amino acid ABC transporter ATPase</fullName>
    </submittedName>
</protein>
<sequence>MLKVTNLESFYGAVQAVWNVSFDVSPGEVVSIIGTNGAGKTTILKSIVGLTAHTGSVRFKDQEIGHLPAHKMAELGIAYVPEGRKVFPQMTVLENLRMGSYNKRAAKFREESIAHILDTFPRLKERAGNMAGNLSGGEQQMLAIGRGLASKPSLLLLDEPSLGIAPILVDEIFETIQKMKKNITIVLVEQHVHHALSIADKGYVIEHGKVAISGTGKQLQENEHVKAAYLGL</sequence>
<dbReference type="Pfam" id="PF00005">
    <property type="entry name" value="ABC_tran"/>
    <property type="match status" value="1"/>
</dbReference>
<dbReference type="SUPFAM" id="SSF52540">
    <property type="entry name" value="P-loop containing nucleoside triphosphate hydrolases"/>
    <property type="match status" value="1"/>
</dbReference>
<dbReference type="GO" id="GO:0016887">
    <property type="term" value="F:ATP hydrolysis activity"/>
    <property type="evidence" value="ECO:0007669"/>
    <property type="project" value="InterPro"/>
</dbReference>